<feature type="transmembrane region" description="Helical" evidence="1">
    <location>
        <begin position="6"/>
        <end position="25"/>
    </location>
</feature>
<evidence type="ECO:0000313" key="3">
    <source>
        <dbReference type="Proteomes" id="UP000425960"/>
    </source>
</evidence>
<evidence type="ECO:0000313" key="2">
    <source>
        <dbReference type="EMBL" id="BBO85772.1"/>
    </source>
</evidence>
<proteinExistence type="predicted"/>
<organism evidence="2 3">
    <name type="scientific">Desulfosarcina ovata subsp. sediminis</name>
    <dbReference type="NCBI Taxonomy" id="885957"/>
    <lineage>
        <taxon>Bacteria</taxon>
        <taxon>Pseudomonadati</taxon>
        <taxon>Thermodesulfobacteriota</taxon>
        <taxon>Desulfobacteria</taxon>
        <taxon>Desulfobacterales</taxon>
        <taxon>Desulfosarcinaceae</taxon>
        <taxon>Desulfosarcina</taxon>
    </lineage>
</organism>
<evidence type="ECO:0000256" key="1">
    <source>
        <dbReference type="SAM" id="Phobius"/>
    </source>
</evidence>
<dbReference type="KEGG" id="dov:DSCO28_63380"/>
<reference evidence="2 3" key="1">
    <citation type="submission" date="2019-11" db="EMBL/GenBank/DDBJ databases">
        <title>Comparative genomics of hydrocarbon-degrading Desulfosarcina strains.</title>
        <authorList>
            <person name="Watanabe M."/>
            <person name="Kojima H."/>
            <person name="Fukui M."/>
        </authorList>
    </citation>
    <scope>NUCLEOTIDE SEQUENCE [LARGE SCALE GENOMIC DNA]</scope>
    <source>
        <strain evidence="2 3">28bB2T</strain>
    </source>
</reference>
<sequence length="174" mass="19791">MDSNILSALIGAAAAMLFTNIREWYLLCRQRKNSASAFVFEFRVLKRKIQADLDAAEKHSVVVFDPPFSKVLHETLLNQLPGLGGHVFLCVKAVYAQLRQINYLKSRLQKVSDSGEPKQKDGLYEAYISACKQALDRIEDALAQLKPRSSFDSFAKDLPKITDLTEEERKWWPT</sequence>
<accession>A0A5K7ZZT9</accession>
<protein>
    <submittedName>
        <fullName evidence="2">Uncharacterized protein</fullName>
    </submittedName>
</protein>
<dbReference type="EMBL" id="AP021876">
    <property type="protein sequence ID" value="BBO85772.1"/>
    <property type="molecule type" value="Genomic_DNA"/>
</dbReference>
<keyword evidence="1" id="KW-0472">Membrane</keyword>
<dbReference type="Proteomes" id="UP000425960">
    <property type="component" value="Chromosome"/>
</dbReference>
<keyword evidence="1" id="KW-1133">Transmembrane helix</keyword>
<keyword evidence="1" id="KW-0812">Transmembrane</keyword>
<dbReference type="RefSeq" id="WP_155325268.1">
    <property type="nucleotide sequence ID" value="NZ_AP021876.1"/>
</dbReference>
<name>A0A5K7ZZT9_9BACT</name>
<gene>
    <name evidence="2" type="ORF">DSCO28_63380</name>
</gene>
<dbReference type="AlphaFoldDB" id="A0A5K7ZZT9"/>